<feature type="region of interest" description="Disordered" evidence="1">
    <location>
        <begin position="507"/>
        <end position="539"/>
    </location>
</feature>
<dbReference type="PANTHER" id="PTHR40254">
    <property type="entry name" value="BLR0577 PROTEIN"/>
    <property type="match status" value="1"/>
</dbReference>
<dbReference type="SUPFAM" id="SSF51905">
    <property type="entry name" value="FAD/NAD(P)-binding domain"/>
    <property type="match status" value="1"/>
</dbReference>
<evidence type="ECO:0000313" key="4">
    <source>
        <dbReference type="Proteomes" id="UP001500368"/>
    </source>
</evidence>
<organism evidence="3 4">
    <name type="scientific">Nesterenkonia rhizosphaerae</name>
    <dbReference type="NCBI Taxonomy" id="1348272"/>
    <lineage>
        <taxon>Bacteria</taxon>
        <taxon>Bacillati</taxon>
        <taxon>Actinomycetota</taxon>
        <taxon>Actinomycetes</taxon>
        <taxon>Micrococcales</taxon>
        <taxon>Micrococcaceae</taxon>
        <taxon>Nesterenkonia</taxon>
    </lineage>
</organism>
<reference evidence="4" key="1">
    <citation type="journal article" date="2019" name="Int. J. Syst. Evol. Microbiol.">
        <title>The Global Catalogue of Microorganisms (GCM) 10K type strain sequencing project: providing services to taxonomists for standard genome sequencing and annotation.</title>
        <authorList>
            <consortium name="The Broad Institute Genomics Platform"/>
            <consortium name="The Broad Institute Genome Sequencing Center for Infectious Disease"/>
            <person name="Wu L."/>
            <person name="Ma J."/>
        </authorList>
    </citation>
    <scope>NUCLEOTIDE SEQUENCE [LARGE SCALE GENOMIC DNA]</scope>
    <source>
        <strain evidence="4">JCM 19129</strain>
    </source>
</reference>
<evidence type="ECO:0000313" key="3">
    <source>
        <dbReference type="EMBL" id="GAA4921295.1"/>
    </source>
</evidence>
<dbReference type="InterPro" id="IPR038732">
    <property type="entry name" value="HpyO/CreE_NAD-binding"/>
</dbReference>
<dbReference type="Proteomes" id="UP001500368">
    <property type="component" value="Unassembled WGS sequence"/>
</dbReference>
<protein>
    <submittedName>
        <fullName evidence="3">FAD/NAD(P)-binding protein</fullName>
    </submittedName>
</protein>
<evidence type="ECO:0000259" key="2">
    <source>
        <dbReference type="Pfam" id="PF13454"/>
    </source>
</evidence>
<comment type="caution">
    <text evidence="3">The sequence shown here is derived from an EMBL/GenBank/DDBJ whole genome shotgun (WGS) entry which is preliminary data.</text>
</comment>
<evidence type="ECO:0000256" key="1">
    <source>
        <dbReference type="SAM" id="MobiDB-lite"/>
    </source>
</evidence>
<keyword evidence="4" id="KW-1185">Reference proteome</keyword>
<sequence>MSNQQEFVLAVIGAGPRGTSFLERLLAHLEDNDDVASAARLRVLVVDPAPHGPGRVWNPEQSDLYLMNTPASFPTAAPVGSTQEQLRPSSVSRSFAHWRGDAETTDYPARRDYGSYLTWLHEAVVQQLRNRGVVVEPIFSYATGLHRVAGGYQLQLQNGARHKVHAAVLCLGHIPARLTGAAQEFQEAAERLNLHYIPPSIPTDVDYSAIDAEQTVLVRGMGLNFFDLMIQVSQGRGGRFEAVPDAPAGQKLRYRPSGTEPKLVAGSRRGTPYRAKTAAAGFVPEGIQLRHFTKDAVARLLEVHGPLDFAEYLWPLIEADVQDTYRRIAGDGAPRFDIRSYARPFDTSRFSSSAEYQQAMLGWLQEDAAASAAGTRSPEKMALNAMHAARLQLKALITAGHIDPLSRITQVEAWFESLVEGLASGPPVQRIEELAALARAGIVEFLGPHPAFTVDEEAGCFAADSPHVQGEPYRAAWLLEAMMPPNRVSVADSLLIHQLFEEGLARPGQAHITSTGDDGPRPGKGFDVTDQPHQLIGADGRPSEGLYALGLQLSSAQWGTAIAAEAGGDPATTARSLADADAAAADVLGSL</sequence>
<dbReference type="EMBL" id="BAABLW010000007">
    <property type="protein sequence ID" value="GAA4921295.1"/>
    <property type="molecule type" value="Genomic_DNA"/>
</dbReference>
<proteinExistence type="predicted"/>
<gene>
    <name evidence="3" type="ORF">GCM10025790_17100</name>
</gene>
<dbReference type="Pfam" id="PF13454">
    <property type="entry name" value="NAD_binding_9"/>
    <property type="match status" value="1"/>
</dbReference>
<dbReference type="InterPro" id="IPR036188">
    <property type="entry name" value="FAD/NAD-bd_sf"/>
</dbReference>
<name>A0ABP9G447_9MICC</name>
<feature type="domain" description="FAD-dependent urate hydroxylase HpyO/Asp monooxygenase CreE-like FAD/NAD(P)-binding" evidence="2">
    <location>
        <begin position="10"/>
        <end position="173"/>
    </location>
</feature>
<dbReference type="PANTHER" id="PTHR40254:SF1">
    <property type="entry name" value="BLR0577 PROTEIN"/>
    <property type="match status" value="1"/>
</dbReference>
<dbReference type="InterPro" id="IPR052189">
    <property type="entry name" value="L-asp_N-monooxygenase_NS-form"/>
</dbReference>
<dbReference type="RefSeq" id="WP_345477627.1">
    <property type="nucleotide sequence ID" value="NZ_BAABLW010000007.1"/>
</dbReference>
<accession>A0ABP9G447</accession>